<evidence type="ECO:0000256" key="1">
    <source>
        <dbReference type="ARBA" id="ARBA00009129"/>
    </source>
</evidence>
<dbReference type="EMBL" id="FZQB01000019">
    <property type="protein sequence ID" value="SNT76375.1"/>
    <property type="molecule type" value="Genomic_DNA"/>
</dbReference>
<dbReference type="OrthoDB" id="9796058at2"/>
<sequence length="66" mass="7736">MNWDIVKGKWQQLKGSAQEKWGELTNDDLDQIEGNKDQLAGKLQEKYGWSKEQAEREIDDHFSDKV</sequence>
<accession>A0A239Q1K9</accession>
<evidence type="ECO:0000259" key="2">
    <source>
        <dbReference type="Pfam" id="PF05532"/>
    </source>
</evidence>
<comment type="similarity">
    <text evidence="1">Belongs to the UPF0337 (CsbD) family.</text>
</comment>
<dbReference type="Proteomes" id="UP000198307">
    <property type="component" value="Unassembled WGS sequence"/>
</dbReference>
<dbReference type="Pfam" id="PF05532">
    <property type="entry name" value="CsbD"/>
    <property type="match status" value="1"/>
</dbReference>
<dbReference type="PANTHER" id="PTHR34977:SF1">
    <property type="entry name" value="UPF0337 PROTEIN YJBJ"/>
    <property type="match status" value="1"/>
</dbReference>
<proteinExistence type="inferred from homology"/>
<dbReference type="RefSeq" id="WP_089345693.1">
    <property type="nucleotide sequence ID" value="NZ_CP067129.1"/>
</dbReference>
<dbReference type="InterPro" id="IPR008462">
    <property type="entry name" value="CsbD"/>
</dbReference>
<keyword evidence="4" id="KW-1185">Reference proteome</keyword>
<protein>
    <submittedName>
        <fullName evidence="3">Uncharacterized conserved protein YjbJ, UPF0337 family</fullName>
    </submittedName>
</protein>
<dbReference type="PANTHER" id="PTHR34977">
    <property type="entry name" value="UPF0337 PROTEIN YJBJ"/>
    <property type="match status" value="1"/>
</dbReference>
<dbReference type="AlphaFoldDB" id="A0A239Q1K9"/>
<name>A0A239Q1K9_9RHOB</name>
<gene>
    <name evidence="3" type="ORF">SAMN05444959_11922</name>
</gene>
<organism evidence="3 4">
    <name type="scientific">Paracoccus seriniphilus</name>
    <dbReference type="NCBI Taxonomy" id="184748"/>
    <lineage>
        <taxon>Bacteria</taxon>
        <taxon>Pseudomonadati</taxon>
        <taxon>Pseudomonadota</taxon>
        <taxon>Alphaproteobacteria</taxon>
        <taxon>Rhodobacterales</taxon>
        <taxon>Paracoccaceae</taxon>
        <taxon>Paracoccus</taxon>
    </lineage>
</organism>
<evidence type="ECO:0000313" key="3">
    <source>
        <dbReference type="EMBL" id="SNT76375.1"/>
    </source>
</evidence>
<dbReference type="InterPro" id="IPR050423">
    <property type="entry name" value="UPF0337_stress_rsp"/>
</dbReference>
<feature type="domain" description="CsbD-like" evidence="2">
    <location>
        <begin position="4"/>
        <end position="56"/>
    </location>
</feature>
<dbReference type="PIRSF" id="PIRSF039008">
    <property type="entry name" value="YjbJ"/>
    <property type="match status" value="1"/>
</dbReference>
<dbReference type="InterPro" id="IPR036629">
    <property type="entry name" value="YjbJ_sf"/>
</dbReference>
<dbReference type="SUPFAM" id="SSF69047">
    <property type="entry name" value="Hypothetical protein YjbJ"/>
    <property type="match status" value="1"/>
</dbReference>
<dbReference type="InterPro" id="IPR026042">
    <property type="entry name" value="YjbJ"/>
</dbReference>
<evidence type="ECO:0000313" key="4">
    <source>
        <dbReference type="Proteomes" id="UP000198307"/>
    </source>
</evidence>
<dbReference type="Gene3D" id="1.10.1470.10">
    <property type="entry name" value="YjbJ"/>
    <property type="match status" value="1"/>
</dbReference>
<reference evidence="3 4" key="1">
    <citation type="submission" date="2017-07" db="EMBL/GenBank/DDBJ databases">
        <authorList>
            <person name="Sun Z.S."/>
            <person name="Albrecht U."/>
            <person name="Echele G."/>
            <person name="Lee C.C."/>
        </authorList>
    </citation>
    <scope>NUCLEOTIDE SEQUENCE [LARGE SCALE GENOMIC DNA]</scope>
    <source>
        <strain evidence="3 4">DSM 14827</strain>
    </source>
</reference>